<proteinExistence type="predicted"/>
<evidence type="ECO:0000259" key="1">
    <source>
        <dbReference type="Pfam" id="PF03413"/>
    </source>
</evidence>
<accession>A0A800N8Z2</accession>
<sequence>MYGIKHKLIISVTGLLLAALLVFAAIQFTNVSASESITEGEARELIKDRYQGEILNVKKVNSTYLIEMKKEEAFYQIKLSENGGEILSFEKKEQIPNGEQKQLDEEKIKEIIRAEESGELLSLKRVTHKEKSAFEAIVQKDEEKIKITVDALNGEILFRAADEAEVPVRNLTEEEAIQIAQKNEPGEVDDISFEETDSGSYYLVEIEKDDGREAAVQIHAITGTVMSVTWDD</sequence>
<dbReference type="RefSeq" id="WP_236564749.1">
    <property type="nucleotide sequence ID" value="NZ_JBALOT010000026.1"/>
</dbReference>
<dbReference type="Gene3D" id="3.10.450.40">
    <property type="match status" value="1"/>
</dbReference>
<name>A0A800N8Z2_CYTFI</name>
<dbReference type="Pfam" id="PF03413">
    <property type="entry name" value="PepSY"/>
    <property type="match status" value="1"/>
</dbReference>
<dbReference type="EMBL" id="VDEM01000071">
    <property type="protein sequence ID" value="KAF0822039.1"/>
    <property type="molecule type" value="Genomic_DNA"/>
</dbReference>
<gene>
    <name evidence="2" type="ORF">KIS1582_4175</name>
</gene>
<evidence type="ECO:0000313" key="2">
    <source>
        <dbReference type="EMBL" id="KAF0822039.1"/>
    </source>
</evidence>
<comment type="caution">
    <text evidence="2">The sequence shown here is derived from an EMBL/GenBank/DDBJ whole genome shotgun (WGS) entry which is preliminary data.</text>
</comment>
<organism evidence="2 3">
    <name type="scientific">Cytobacillus firmus</name>
    <name type="common">Bacillus firmus</name>
    <dbReference type="NCBI Taxonomy" id="1399"/>
    <lineage>
        <taxon>Bacteria</taxon>
        <taxon>Bacillati</taxon>
        <taxon>Bacillota</taxon>
        <taxon>Bacilli</taxon>
        <taxon>Bacillales</taxon>
        <taxon>Bacillaceae</taxon>
        <taxon>Cytobacillus</taxon>
    </lineage>
</organism>
<feature type="domain" description="PepSY" evidence="1">
    <location>
        <begin position="171"/>
        <end position="228"/>
    </location>
</feature>
<dbReference type="InterPro" id="IPR025711">
    <property type="entry name" value="PepSY"/>
</dbReference>
<reference evidence="2 3" key="1">
    <citation type="journal article" date="2020" name="G3 (Bethesda)">
        <title>Whole Genome Sequencing and Comparative Genomics of Two Nematicidal Bacillus Strains Reveals a Wide Range of Possible Virulence Factors.</title>
        <authorList>
            <person name="Susic N."/>
            <person name="Janezic S."/>
            <person name="Rupnik M."/>
            <person name="Geric Stare B."/>
        </authorList>
    </citation>
    <scope>NUCLEOTIDE SEQUENCE [LARGE SCALE GENOMIC DNA]</scope>
    <source>
        <strain evidence="2 3">I-1582</strain>
    </source>
</reference>
<dbReference type="Proteomes" id="UP000465778">
    <property type="component" value="Unassembled WGS sequence"/>
</dbReference>
<protein>
    <recommendedName>
        <fullName evidence="1">PepSY domain-containing protein</fullName>
    </recommendedName>
</protein>
<dbReference type="AlphaFoldDB" id="A0A800N8Z2"/>
<evidence type="ECO:0000313" key="3">
    <source>
        <dbReference type="Proteomes" id="UP000465778"/>
    </source>
</evidence>